<evidence type="ECO:0000256" key="3">
    <source>
        <dbReference type="ARBA" id="ARBA00022691"/>
    </source>
</evidence>
<dbReference type="InterPro" id="IPR018117">
    <property type="entry name" value="C5_DNA_meth_AS"/>
</dbReference>
<organism evidence="8 9">
    <name type="scientific">Bacillus gaemokensis</name>
    <dbReference type="NCBI Taxonomy" id="574375"/>
    <lineage>
        <taxon>Bacteria</taxon>
        <taxon>Bacillati</taxon>
        <taxon>Bacillota</taxon>
        <taxon>Bacilli</taxon>
        <taxon>Bacillales</taxon>
        <taxon>Bacillaceae</taxon>
        <taxon>Bacillus</taxon>
        <taxon>Bacillus cereus group</taxon>
    </lineage>
</organism>
<dbReference type="Gene3D" id="3.40.50.150">
    <property type="entry name" value="Vaccinia Virus protein VP39"/>
    <property type="match status" value="1"/>
</dbReference>
<dbReference type="GO" id="GO:0003677">
    <property type="term" value="F:DNA binding"/>
    <property type="evidence" value="ECO:0007669"/>
    <property type="project" value="TreeGrafter"/>
</dbReference>
<dbReference type="EC" id="2.1.1.37" evidence="7"/>
<keyword evidence="9" id="KW-1185">Reference proteome</keyword>
<name>A0A073K8I4_9BACI</name>
<evidence type="ECO:0000256" key="6">
    <source>
        <dbReference type="RuleBase" id="RU000416"/>
    </source>
</evidence>
<dbReference type="EMBL" id="JOTM01000024">
    <property type="protein sequence ID" value="KEK22846.1"/>
    <property type="molecule type" value="Genomic_DNA"/>
</dbReference>
<feature type="active site" evidence="5">
    <location>
        <position position="189"/>
    </location>
</feature>
<dbReference type="InterPro" id="IPR001525">
    <property type="entry name" value="C5_MeTfrase"/>
</dbReference>
<evidence type="ECO:0000256" key="7">
    <source>
        <dbReference type="RuleBase" id="RU000417"/>
    </source>
</evidence>
<evidence type="ECO:0000256" key="5">
    <source>
        <dbReference type="PROSITE-ProRule" id="PRU01016"/>
    </source>
</evidence>
<dbReference type="GO" id="GO:0009307">
    <property type="term" value="P:DNA restriction-modification system"/>
    <property type="evidence" value="ECO:0007669"/>
    <property type="project" value="UniProtKB-KW"/>
</dbReference>
<dbReference type="NCBIfam" id="TIGR00675">
    <property type="entry name" value="dcm"/>
    <property type="match status" value="1"/>
</dbReference>
<comment type="catalytic activity">
    <reaction evidence="7">
        <text>a 2'-deoxycytidine in DNA + S-adenosyl-L-methionine = a 5-methyl-2'-deoxycytidine in DNA + S-adenosyl-L-homocysteine + H(+)</text>
        <dbReference type="Rhea" id="RHEA:13681"/>
        <dbReference type="Rhea" id="RHEA-COMP:11369"/>
        <dbReference type="Rhea" id="RHEA-COMP:11370"/>
        <dbReference type="ChEBI" id="CHEBI:15378"/>
        <dbReference type="ChEBI" id="CHEBI:57856"/>
        <dbReference type="ChEBI" id="CHEBI:59789"/>
        <dbReference type="ChEBI" id="CHEBI:85452"/>
        <dbReference type="ChEBI" id="CHEBI:85454"/>
        <dbReference type="EC" id="2.1.1.37"/>
    </reaction>
</comment>
<comment type="similarity">
    <text evidence="5 6">Belongs to the class I-like SAM-binding methyltransferase superfamily. C5-methyltransferase family.</text>
</comment>
<dbReference type="Proteomes" id="UP000027778">
    <property type="component" value="Unassembled WGS sequence"/>
</dbReference>
<dbReference type="GO" id="GO:0003886">
    <property type="term" value="F:DNA (cytosine-5-)-methyltransferase activity"/>
    <property type="evidence" value="ECO:0007669"/>
    <property type="project" value="UniProtKB-EC"/>
</dbReference>
<dbReference type="PROSITE" id="PS00094">
    <property type="entry name" value="C5_MTASE_1"/>
    <property type="match status" value="1"/>
</dbReference>
<dbReference type="GO" id="GO:0044027">
    <property type="term" value="P:negative regulation of gene expression via chromosomal CpG island methylation"/>
    <property type="evidence" value="ECO:0007669"/>
    <property type="project" value="TreeGrafter"/>
</dbReference>
<evidence type="ECO:0000313" key="8">
    <source>
        <dbReference type="EMBL" id="KEK22846.1"/>
    </source>
</evidence>
<gene>
    <name evidence="8" type="ORF">BAGA_15775</name>
</gene>
<protein>
    <recommendedName>
        <fullName evidence="7">Cytosine-specific methyltransferase</fullName>
        <ecNumber evidence="7">2.1.1.37</ecNumber>
    </recommendedName>
</protein>
<keyword evidence="3 5" id="KW-0949">S-adenosyl-L-methionine</keyword>
<dbReference type="InterPro" id="IPR029063">
    <property type="entry name" value="SAM-dependent_MTases_sf"/>
</dbReference>
<comment type="caution">
    <text evidence="8">The sequence shown here is derived from an EMBL/GenBank/DDBJ whole genome shotgun (WGS) entry which is preliminary data.</text>
</comment>
<keyword evidence="2 5" id="KW-0808">Transferase</keyword>
<dbReference type="PROSITE" id="PS51679">
    <property type="entry name" value="SAM_MT_C5"/>
    <property type="match status" value="1"/>
</dbReference>
<evidence type="ECO:0000313" key="9">
    <source>
        <dbReference type="Proteomes" id="UP000027778"/>
    </source>
</evidence>
<dbReference type="Pfam" id="PF00145">
    <property type="entry name" value="DNA_methylase"/>
    <property type="match status" value="1"/>
</dbReference>
<evidence type="ECO:0000256" key="2">
    <source>
        <dbReference type="ARBA" id="ARBA00022679"/>
    </source>
</evidence>
<dbReference type="PRINTS" id="PR00105">
    <property type="entry name" value="C5METTRFRASE"/>
</dbReference>
<dbReference type="AlphaFoldDB" id="A0A073K8I4"/>
<dbReference type="PANTHER" id="PTHR10629:SF52">
    <property type="entry name" value="DNA (CYTOSINE-5)-METHYLTRANSFERASE 1"/>
    <property type="match status" value="1"/>
</dbReference>
<sequence length="483" mass="55394">MEITNNKLKKAFITELKELIGVLEKTKSNPSNLREAEVINILLELGIIENRSEFNPLLVFVEDSLNVSSNEFFSLISKINHNKDQQCSVYKYCEYCRSNLMKEEEIAEKPILVDLFCGAGGMSLGFKQVGFKIAFANDIEPACIETYSFNHPEIPNEFIYEDDINNIIDEIQCKLRFKEVDVVIGGPPCQGFSTANRQRLIDDPRNKLYKSFVKVVGNIQPKFFVMENVTGMLSVAAQVVEDFASIGYDVHYKILNSADFGVPQNRKRLIFIGNRLGVHNASIFDEINIENNFSSKRFVLEDAISDLPKLEALRIKNATDLDTEESGMKVAVHPNYQKNEYLSLINEKDSNIIFNHKARYNNDRDIEIFGRMHQGDKSDDPKIADIMPYKNRNHIFKDKYFKLVYKELCKTITAHMKFDCNMYIHPTQARGLTPREAARVQSFPDDYFFKGSFTKTYMQIGNSVPPLMSRGIANALLKYIHEN</sequence>
<dbReference type="Gene3D" id="3.90.120.10">
    <property type="entry name" value="DNA Methylase, subunit A, domain 2"/>
    <property type="match status" value="1"/>
</dbReference>
<dbReference type="eggNOG" id="COG0270">
    <property type="taxonomic scope" value="Bacteria"/>
</dbReference>
<evidence type="ECO:0000256" key="1">
    <source>
        <dbReference type="ARBA" id="ARBA00022603"/>
    </source>
</evidence>
<reference evidence="8 9" key="1">
    <citation type="submission" date="2014-06" db="EMBL/GenBank/DDBJ databases">
        <title>Draft genome sequence of Bacillus gaemokensis JCM 15801 (MCCC 1A00707).</title>
        <authorList>
            <person name="Lai Q."/>
            <person name="Liu Y."/>
            <person name="Shao Z."/>
        </authorList>
    </citation>
    <scope>NUCLEOTIDE SEQUENCE [LARGE SCALE GENOMIC DNA]</scope>
    <source>
        <strain evidence="8 9">JCM 15801</strain>
    </source>
</reference>
<evidence type="ECO:0000256" key="4">
    <source>
        <dbReference type="ARBA" id="ARBA00022747"/>
    </source>
</evidence>
<accession>A0A073K8I4</accession>
<keyword evidence="4" id="KW-0680">Restriction system</keyword>
<proteinExistence type="inferred from homology"/>
<dbReference type="PANTHER" id="PTHR10629">
    <property type="entry name" value="CYTOSINE-SPECIFIC METHYLTRANSFERASE"/>
    <property type="match status" value="1"/>
</dbReference>
<dbReference type="STRING" id="574375.AZF08_13205"/>
<dbReference type="GO" id="GO:0032259">
    <property type="term" value="P:methylation"/>
    <property type="evidence" value="ECO:0007669"/>
    <property type="project" value="UniProtKB-KW"/>
</dbReference>
<dbReference type="InterPro" id="IPR050390">
    <property type="entry name" value="C5-Methyltransferase"/>
</dbReference>
<dbReference type="SUPFAM" id="SSF53335">
    <property type="entry name" value="S-adenosyl-L-methionine-dependent methyltransferases"/>
    <property type="match status" value="1"/>
</dbReference>
<keyword evidence="1 5" id="KW-0489">Methyltransferase</keyword>